<proteinExistence type="predicted"/>
<gene>
    <name evidence="2" type="ORF">AB0D95_24810</name>
</gene>
<keyword evidence="3" id="KW-1185">Reference proteome</keyword>
<sequence length="127" mass="13733">MRHLTTEDVLALAALGCGGQEIAVRDDNLLASAVQRPRSRMFGTEAYPELWEKAAALMHGLARNHPLVDGNKRQAWMATAVFLHLNGVPMFHVDQDAAYALVVEVASGVTGDVDVIASRLRELQGAV</sequence>
<dbReference type="RefSeq" id="WP_359276210.1">
    <property type="nucleotide sequence ID" value="NZ_JBEZNA010000075.1"/>
</dbReference>
<feature type="domain" description="Fido" evidence="1">
    <location>
        <begin position="4"/>
        <end position="122"/>
    </location>
</feature>
<dbReference type="InterPro" id="IPR003812">
    <property type="entry name" value="Fido"/>
</dbReference>
<protein>
    <submittedName>
        <fullName evidence="2">Type II toxin-antitoxin system death-on-curing family toxin</fullName>
    </submittedName>
</protein>
<dbReference type="InterPro" id="IPR053737">
    <property type="entry name" value="Type_II_TA_Toxin"/>
</dbReference>
<dbReference type="PANTHER" id="PTHR39426:SF1">
    <property type="entry name" value="HOMOLOGY TO DEATH-ON-CURING PROTEIN OF PHAGE P1"/>
    <property type="match status" value="1"/>
</dbReference>
<name>A0ABV3EW53_9ACTN</name>
<dbReference type="EMBL" id="JBEZNA010000075">
    <property type="protein sequence ID" value="MEU9580442.1"/>
    <property type="molecule type" value="Genomic_DNA"/>
</dbReference>
<dbReference type="PROSITE" id="PS51459">
    <property type="entry name" value="FIDO"/>
    <property type="match status" value="1"/>
</dbReference>
<dbReference type="InterPro" id="IPR036597">
    <property type="entry name" value="Fido-like_dom_sf"/>
</dbReference>
<dbReference type="SUPFAM" id="SSF140931">
    <property type="entry name" value="Fic-like"/>
    <property type="match status" value="1"/>
</dbReference>
<dbReference type="InterPro" id="IPR006440">
    <property type="entry name" value="Doc"/>
</dbReference>
<organism evidence="2 3">
    <name type="scientific">Streptomyces chilikensis</name>
    <dbReference type="NCBI Taxonomy" id="1194079"/>
    <lineage>
        <taxon>Bacteria</taxon>
        <taxon>Bacillati</taxon>
        <taxon>Actinomycetota</taxon>
        <taxon>Actinomycetes</taxon>
        <taxon>Kitasatosporales</taxon>
        <taxon>Streptomycetaceae</taxon>
        <taxon>Streptomyces</taxon>
    </lineage>
</organism>
<dbReference type="Pfam" id="PF02661">
    <property type="entry name" value="Fic"/>
    <property type="match status" value="1"/>
</dbReference>
<accession>A0ABV3EW53</accession>
<evidence type="ECO:0000259" key="1">
    <source>
        <dbReference type="PROSITE" id="PS51459"/>
    </source>
</evidence>
<comment type="caution">
    <text evidence="2">The sequence shown here is derived from an EMBL/GenBank/DDBJ whole genome shotgun (WGS) entry which is preliminary data.</text>
</comment>
<dbReference type="Gene3D" id="1.20.120.1870">
    <property type="entry name" value="Fic/DOC protein, Fido domain"/>
    <property type="match status" value="1"/>
</dbReference>
<dbReference type="Proteomes" id="UP001551584">
    <property type="component" value="Unassembled WGS sequence"/>
</dbReference>
<reference evidence="2 3" key="1">
    <citation type="submission" date="2024-06" db="EMBL/GenBank/DDBJ databases">
        <title>The Natural Products Discovery Center: Release of the First 8490 Sequenced Strains for Exploring Actinobacteria Biosynthetic Diversity.</title>
        <authorList>
            <person name="Kalkreuter E."/>
            <person name="Kautsar S.A."/>
            <person name="Yang D."/>
            <person name="Bader C.D."/>
            <person name="Teijaro C.N."/>
            <person name="Fluegel L."/>
            <person name="Davis C.M."/>
            <person name="Simpson J.R."/>
            <person name="Lauterbach L."/>
            <person name="Steele A.D."/>
            <person name="Gui C."/>
            <person name="Meng S."/>
            <person name="Li G."/>
            <person name="Viehrig K."/>
            <person name="Ye F."/>
            <person name="Su P."/>
            <person name="Kiefer A.F."/>
            <person name="Nichols A."/>
            <person name="Cepeda A.J."/>
            <person name="Yan W."/>
            <person name="Fan B."/>
            <person name="Jiang Y."/>
            <person name="Adhikari A."/>
            <person name="Zheng C.-J."/>
            <person name="Schuster L."/>
            <person name="Cowan T.M."/>
            <person name="Smanski M.J."/>
            <person name="Chevrette M.G."/>
            <person name="De Carvalho L.P.S."/>
            <person name="Shen B."/>
        </authorList>
    </citation>
    <scope>NUCLEOTIDE SEQUENCE [LARGE SCALE GENOMIC DNA]</scope>
    <source>
        <strain evidence="2 3">NPDC048117</strain>
    </source>
</reference>
<dbReference type="PANTHER" id="PTHR39426">
    <property type="entry name" value="HOMOLOGY TO DEATH-ON-CURING PROTEIN OF PHAGE P1"/>
    <property type="match status" value="1"/>
</dbReference>
<evidence type="ECO:0000313" key="2">
    <source>
        <dbReference type="EMBL" id="MEU9580442.1"/>
    </source>
</evidence>
<dbReference type="NCBIfam" id="TIGR01550">
    <property type="entry name" value="DOC_P1"/>
    <property type="match status" value="1"/>
</dbReference>
<evidence type="ECO:0000313" key="3">
    <source>
        <dbReference type="Proteomes" id="UP001551584"/>
    </source>
</evidence>